<proteinExistence type="predicted"/>
<dbReference type="STRING" id="1365484.W6Q8V4"/>
<dbReference type="InterPro" id="IPR007219">
    <property type="entry name" value="XnlR_reg_dom"/>
</dbReference>
<dbReference type="AlphaFoldDB" id="W6Q8V4"/>
<dbReference type="GO" id="GO:0003677">
    <property type="term" value="F:DNA binding"/>
    <property type="evidence" value="ECO:0007669"/>
    <property type="project" value="InterPro"/>
</dbReference>
<dbReference type="OrthoDB" id="6612291at2759"/>
<dbReference type="GO" id="GO:0008270">
    <property type="term" value="F:zinc ion binding"/>
    <property type="evidence" value="ECO:0007669"/>
    <property type="project" value="InterPro"/>
</dbReference>
<gene>
    <name evidence="6" type="ORF">PROQFM164_S02g002951</name>
</gene>
<dbReference type="Proteomes" id="UP000030686">
    <property type="component" value="Unassembled WGS sequence"/>
</dbReference>
<dbReference type="Pfam" id="PF04082">
    <property type="entry name" value="Fungal_trans"/>
    <property type="match status" value="1"/>
</dbReference>
<dbReference type="PANTHER" id="PTHR31001">
    <property type="entry name" value="UNCHARACTERIZED TRANSCRIPTIONAL REGULATORY PROTEIN"/>
    <property type="match status" value="1"/>
</dbReference>
<accession>W6Q8V4</accession>
<keyword evidence="2" id="KW-0805">Transcription regulation</keyword>
<keyword evidence="7" id="KW-1185">Reference proteome</keyword>
<organism evidence="6 7">
    <name type="scientific">Penicillium roqueforti (strain FM164)</name>
    <dbReference type="NCBI Taxonomy" id="1365484"/>
    <lineage>
        <taxon>Eukaryota</taxon>
        <taxon>Fungi</taxon>
        <taxon>Dikarya</taxon>
        <taxon>Ascomycota</taxon>
        <taxon>Pezizomycotina</taxon>
        <taxon>Eurotiomycetes</taxon>
        <taxon>Eurotiomycetidae</taxon>
        <taxon>Eurotiales</taxon>
        <taxon>Aspergillaceae</taxon>
        <taxon>Penicillium</taxon>
    </lineage>
</organism>
<protein>
    <submittedName>
        <fullName evidence="6">Transcription factor, fungi</fullName>
    </submittedName>
</protein>
<keyword evidence="3" id="KW-0804">Transcription</keyword>
<dbReference type="EMBL" id="HG792016">
    <property type="protein sequence ID" value="CDM32800.1"/>
    <property type="molecule type" value="Genomic_DNA"/>
</dbReference>
<dbReference type="InterPro" id="IPR050613">
    <property type="entry name" value="Sec_Metabolite_Reg"/>
</dbReference>
<feature type="domain" description="Xylanolytic transcriptional activator regulatory" evidence="5">
    <location>
        <begin position="155"/>
        <end position="229"/>
    </location>
</feature>
<evidence type="ECO:0000256" key="4">
    <source>
        <dbReference type="ARBA" id="ARBA00023242"/>
    </source>
</evidence>
<evidence type="ECO:0000259" key="5">
    <source>
        <dbReference type="SMART" id="SM00906"/>
    </source>
</evidence>
<evidence type="ECO:0000256" key="1">
    <source>
        <dbReference type="ARBA" id="ARBA00004123"/>
    </source>
</evidence>
<evidence type="ECO:0000256" key="2">
    <source>
        <dbReference type="ARBA" id="ARBA00023015"/>
    </source>
</evidence>
<comment type="subcellular location">
    <subcellularLocation>
        <location evidence="1">Nucleus</location>
    </subcellularLocation>
</comment>
<reference evidence="6" key="1">
    <citation type="journal article" date="2014" name="Nat. Commun.">
        <title>Multiple recent horizontal transfers of a large genomic region in cheese making fungi.</title>
        <authorList>
            <person name="Cheeseman K."/>
            <person name="Ropars J."/>
            <person name="Renault P."/>
            <person name="Dupont J."/>
            <person name="Gouzy J."/>
            <person name="Branca A."/>
            <person name="Abraham A.L."/>
            <person name="Ceppi M."/>
            <person name="Conseiller E."/>
            <person name="Debuchy R."/>
            <person name="Malagnac F."/>
            <person name="Goarin A."/>
            <person name="Silar P."/>
            <person name="Lacoste S."/>
            <person name="Sallet E."/>
            <person name="Bensimon A."/>
            <person name="Giraud T."/>
            <person name="Brygoo Y."/>
        </authorList>
    </citation>
    <scope>NUCLEOTIDE SEQUENCE [LARGE SCALE GENOMIC DNA]</scope>
    <source>
        <strain evidence="6">FM164</strain>
    </source>
</reference>
<evidence type="ECO:0000313" key="6">
    <source>
        <dbReference type="EMBL" id="CDM32800.1"/>
    </source>
</evidence>
<sequence length="435" mass="49900">MQNHERSFTYAGRIGDIIQRWDRTEQCNEWQAPTAVTSPIANLPIHLDYILCEKTQYYRFIARKARTIRKHWRDRHCWVAPVNRSGRRTPHGPSATEQQIQQFTRVVQCQRAFSNAPVSLTSGNANMLWVKLGPIFGFRSKAVTTDGELILGSITWQRLGEFATNIFELGVHRDTTSSTALPLFILESRRRLFAAAYQFDKGIATFLGRPPQISWRHSDCCLPLDIGDHVLTGDPEILDAAQTSLDPQGWNMGKAYQRATWIRFPERTDLLIATILSTVLILGRQWEQSVAIQRDLTWILLLYGIPGASVLIRALQKQAQTGRPMLYSGSQASLIRNLSVFISHLELTARPEQESSTYFNRTAAVFTRILDEILEPRLKIPAPYRDSERNFDVDFDRLFFLGYGWDSTAPEYRFWGIFWSNAVLKETKMTSLKKI</sequence>
<name>W6Q8V4_PENRF</name>
<keyword evidence="4" id="KW-0539">Nucleus</keyword>
<dbReference type="PANTHER" id="PTHR31001:SF82">
    <property type="entry name" value="ZN(II)2CYS6 TRANSCRIPTION FACTOR (EUROFUNG)"/>
    <property type="match status" value="1"/>
</dbReference>
<evidence type="ECO:0000256" key="3">
    <source>
        <dbReference type="ARBA" id="ARBA00023163"/>
    </source>
</evidence>
<evidence type="ECO:0000313" key="7">
    <source>
        <dbReference type="Proteomes" id="UP000030686"/>
    </source>
</evidence>
<dbReference type="GO" id="GO:0005634">
    <property type="term" value="C:nucleus"/>
    <property type="evidence" value="ECO:0007669"/>
    <property type="project" value="UniProtKB-SubCell"/>
</dbReference>
<dbReference type="SMART" id="SM00906">
    <property type="entry name" value="Fungal_trans"/>
    <property type="match status" value="1"/>
</dbReference>
<dbReference type="CDD" id="cd12148">
    <property type="entry name" value="fungal_TF_MHR"/>
    <property type="match status" value="1"/>
</dbReference>
<dbReference type="GO" id="GO:0006351">
    <property type="term" value="P:DNA-templated transcription"/>
    <property type="evidence" value="ECO:0007669"/>
    <property type="project" value="InterPro"/>
</dbReference>